<dbReference type="KEGG" id="cox:E0W60_26040"/>
<evidence type="ECO:0000313" key="2">
    <source>
        <dbReference type="EMBL" id="QBY54457.1"/>
    </source>
</evidence>
<protein>
    <submittedName>
        <fullName evidence="2">Uncharacterized protein</fullName>
    </submittedName>
</protein>
<evidence type="ECO:0000313" key="3">
    <source>
        <dbReference type="Proteomes" id="UP000295294"/>
    </source>
</evidence>
<feature type="region of interest" description="Disordered" evidence="1">
    <location>
        <begin position="1"/>
        <end position="26"/>
    </location>
</feature>
<sequence length="187" mass="20247">MTTPSTGWLRQVSGGARKGRRRAGLRQGQALPWRLCRPQGEAGWAGGDTGALDVEAQEAKRREAAEDRQLEAQRREATRHDAARHDPVVATLAGWLGVTPAHIEFLAALVLAAALEGVACYGWYLVLVARAAVTEPVADSPADPDTDLSRLHRAIADGQIRPTVVEIRRHLGCSQAKALELRRQLVA</sequence>
<reference evidence="2 3" key="1">
    <citation type="submission" date="2019-03" db="EMBL/GenBank/DDBJ databases">
        <title>Efficiently degradation of phenoxyalkanoic acid herbicides by Cupriavidus oxalaticus strain X32.</title>
        <authorList>
            <person name="Sheng X."/>
        </authorList>
    </citation>
    <scope>NUCLEOTIDE SEQUENCE [LARGE SCALE GENOMIC DNA]</scope>
    <source>
        <strain evidence="2 3">X32</strain>
    </source>
</reference>
<dbReference type="Proteomes" id="UP000295294">
    <property type="component" value="Chromosome 2"/>
</dbReference>
<proteinExistence type="predicted"/>
<dbReference type="AlphaFoldDB" id="A0A4P7LNY1"/>
<evidence type="ECO:0000256" key="1">
    <source>
        <dbReference type="SAM" id="MobiDB-lite"/>
    </source>
</evidence>
<accession>A0A4P7LNY1</accession>
<organism evidence="2 3">
    <name type="scientific">Cupriavidus oxalaticus</name>
    <dbReference type="NCBI Taxonomy" id="96344"/>
    <lineage>
        <taxon>Bacteria</taxon>
        <taxon>Pseudomonadati</taxon>
        <taxon>Pseudomonadota</taxon>
        <taxon>Betaproteobacteria</taxon>
        <taxon>Burkholderiales</taxon>
        <taxon>Burkholderiaceae</taxon>
        <taxon>Cupriavidus</taxon>
    </lineage>
</organism>
<name>A0A4P7LNY1_9BURK</name>
<dbReference type="RefSeq" id="WP_135706041.1">
    <property type="nucleotide sequence ID" value="NZ_CP038635.1"/>
</dbReference>
<dbReference type="EMBL" id="CP038635">
    <property type="protein sequence ID" value="QBY54457.1"/>
    <property type="molecule type" value="Genomic_DNA"/>
</dbReference>
<feature type="region of interest" description="Disordered" evidence="1">
    <location>
        <begin position="58"/>
        <end position="82"/>
    </location>
</feature>
<dbReference type="OrthoDB" id="8970698at2"/>
<gene>
    <name evidence="2" type="ORF">E0W60_26040</name>
</gene>